<evidence type="ECO:0000256" key="5">
    <source>
        <dbReference type="SAM" id="SignalP"/>
    </source>
</evidence>
<keyword evidence="3" id="KW-1133">Transmembrane helix</keyword>
<reference evidence="7 8" key="1">
    <citation type="submission" date="2020-01" db="EMBL/GenBank/DDBJ databases">
        <title>Frigidibacter albus SP32T (=CGMCC 1.13995T).</title>
        <authorList>
            <person name="Liao X."/>
        </authorList>
    </citation>
    <scope>NUCLEOTIDE SEQUENCE [LARGE SCALE GENOMIC DNA]</scope>
    <source>
        <strain evidence="7 8">SP32</strain>
    </source>
</reference>
<organism evidence="7 8">
    <name type="scientific">Frigidibacter albus</name>
    <dbReference type="NCBI Taxonomy" id="1465486"/>
    <lineage>
        <taxon>Bacteria</taxon>
        <taxon>Pseudomonadati</taxon>
        <taxon>Pseudomonadota</taxon>
        <taxon>Alphaproteobacteria</taxon>
        <taxon>Rhodobacterales</taxon>
        <taxon>Paracoccaceae</taxon>
        <taxon>Frigidibacter</taxon>
    </lineage>
</organism>
<evidence type="ECO:0000256" key="1">
    <source>
        <dbReference type="ARBA" id="ARBA00004167"/>
    </source>
</evidence>
<dbReference type="RefSeq" id="WP_161346609.1">
    <property type="nucleotide sequence ID" value="NZ_WUJE01000005.1"/>
</dbReference>
<comment type="subcellular location">
    <subcellularLocation>
        <location evidence="1">Membrane</location>
        <topology evidence="1">Single-pass membrane protein</topology>
    </subcellularLocation>
</comment>
<evidence type="ECO:0000256" key="3">
    <source>
        <dbReference type="ARBA" id="ARBA00022989"/>
    </source>
</evidence>
<sequence>MQRLFPLALCLFLPLTAVAQEAAETAQSDADRGWLTEFLEENLSSAGRDVRVEGFAGAFSSRATFTSMSFADDDGVWLTIRDGAIQWNRSALLAGRIEIRELTAAEIDLPRTPGSGEEGTDLPTPEASGFALPELPVSVQIGTLRADRVVLGEPIFGAEAVFSLEGTGQLAGGEGSVELTVNRIDGAEGELSFTGAYANETRQATVDLLLSEGADGIATTLIGLPGAPALTLAVNGSGPIDDFGADVVLTTNGEPRLSGRVELLAQVPEGQTEPVRSFRVDLGGDVAPLFLPAYRDFFGTEIRLVAAGARQPTGELALSDLSLQARGIDLRGKLQVGADGLPVLADLSARLGLEDGSEMILPGSGEPTRLRAAVLKLGFDAAEGPDWTLAGEVMGLQQSGIGIARLRLDGAGQIQRPAEAGDPAAVTAGFDFAATGISTEDEVLAQAIGPRLTGRAQVDWQAGGALEISDLVAEGADYGLNANATITGLDSAFTIDGSAQARLDNLTRFSGVAGRPLSGAADADLSGSYGLLSGIIDVTAEVAGTDLTADIAELDALLAGRSRIAASIRRDETGTELRSLTLRAGTLAADASGTLATGASNLTATLDFADLSVMGGPYRGSLSVEAGLQQAGEVNRFTVSGSGSDLAVGIAEADGLLAGTTALTFVGSEMDGAITLETAQIGNPQITLDASGRYEAGASDLAATLNLPNLSVLGGGYRGQLAAEARVTETGPVQRLELTGTGTGLAIGQAEADRVLAGTTQLDLAAEMEAGAIRVDRFNLTNPQLTASATALAEGEARSVEIDARLANMALLVPGFPGALTVTGTAEDIGGSYRLDLTGQGPGGTNARVSGTVAGDFGTADLAITGGAQAGLANPFIAPQSVEGPLSFDLRLNGAPGLPALSGRISTTGARFSAPTAGIAIEQLSASADLSGGRAQLTADARVQEGGRIGVSGPVTLSAPFDGDLTVEFDRTRLRDPDLYDTRVDGSLRIRGPLAGGASISGTLRLDETEIRVPSTGLGGATAIPDLAHVAEPGDVRATRGRAGLLETAGGGSGGTSRPYGLDVRVIALNQIFVRGRGLDAELGGQVRLLGTTANVQPQGRFELIRGRLDILGQRFDLDEGLIELQGSLQPYIRFSASTETEGDTASIVISGPAYEPDISFVSSSGLPEEEVLARLLFGRGLDNISPLQAAQLASAVATLAGSGGEGIIGRLRQNFGLDDFDLTTDADGNAAVRAGKYLSENVYTDVTVGAEGNSSISLNLDVTSNIVIRGEVEATGNSGLGVFFEKDY</sequence>
<keyword evidence="4" id="KW-0472">Membrane</keyword>
<evidence type="ECO:0000256" key="2">
    <source>
        <dbReference type="ARBA" id="ARBA00022692"/>
    </source>
</evidence>
<evidence type="ECO:0000313" key="8">
    <source>
        <dbReference type="Proteomes" id="UP000477083"/>
    </source>
</evidence>
<comment type="caution">
    <text evidence="7">The sequence shown here is derived from an EMBL/GenBank/DDBJ whole genome shotgun (WGS) entry which is preliminary data.</text>
</comment>
<evidence type="ECO:0000313" key="7">
    <source>
        <dbReference type="EMBL" id="MZQ89533.1"/>
    </source>
</evidence>
<accession>A0A6L8VH34</accession>
<feature type="signal peptide" evidence="5">
    <location>
        <begin position="1"/>
        <end position="19"/>
    </location>
</feature>
<dbReference type="PANTHER" id="PTHR36985:SF1">
    <property type="entry name" value="TRANSLOCATION AND ASSEMBLY MODULE SUBUNIT TAMB"/>
    <property type="match status" value="1"/>
</dbReference>
<name>A0A6L8VH34_9RHOB</name>
<keyword evidence="5" id="KW-0732">Signal</keyword>
<dbReference type="PANTHER" id="PTHR36985">
    <property type="entry name" value="TRANSLOCATION AND ASSEMBLY MODULE SUBUNIT TAMB"/>
    <property type="match status" value="1"/>
</dbReference>
<gene>
    <name evidence="7" type="ORF">GS660_10565</name>
</gene>
<dbReference type="GO" id="GO:0009306">
    <property type="term" value="P:protein secretion"/>
    <property type="evidence" value="ECO:0007669"/>
    <property type="project" value="InterPro"/>
</dbReference>
<evidence type="ECO:0000259" key="6">
    <source>
        <dbReference type="Pfam" id="PF04357"/>
    </source>
</evidence>
<dbReference type="OrthoDB" id="7784409at2"/>
<proteinExistence type="predicted"/>
<dbReference type="Proteomes" id="UP000477083">
    <property type="component" value="Unassembled WGS sequence"/>
</dbReference>
<dbReference type="GO" id="GO:0097347">
    <property type="term" value="C:TAM protein secretion complex"/>
    <property type="evidence" value="ECO:0007669"/>
    <property type="project" value="TreeGrafter"/>
</dbReference>
<feature type="domain" description="Translocation and assembly module TamB C-terminal" evidence="6">
    <location>
        <begin position="941"/>
        <end position="1289"/>
    </location>
</feature>
<dbReference type="InterPro" id="IPR007452">
    <property type="entry name" value="TamB_C"/>
</dbReference>
<keyword evidence="8" id="KW-1185">Reference proteome</keyword>
<dbReference type="GO" id="GO:0005886">
    <property type="term" value="C:plasma membrane"/>
    <property type="evidence" value="ECO:0007669"/>
    <property type="project" value="InterPro"/>
</dbReference>
<protein>
    <submittedName>
        <fullName evidence="7">Translocation and assembly module protein TamB</fullName>
    </submittedName>
</protein>
<dbReference type="Pfam" id="PF04357">
    <property type="entry name" value="TamB"/>
    <property type="match status" value="1"/>
</dbReference>
<keyword evidence="2" id="KW-0812">Transmembrane</keyword>
<dbReference type="EMBL" id="WWNR01000006">
    <property type="protein sequence ID" value="MZQ89533.1"/>
    <property type="molecule type" value="Genomic_DNA"/>
</dbReference>
<evidence type="ECO:0000256" key="4">
    <source>
        <dbReference type="ARBA" id="ARBA00023136"/>
    </source>
</evidence>
<feature type="chain" id="PRO_5026700185" evidence="5">
    <location>
        <begin position="20"/>
        <end position="1289"/>
    </location>
</feature>